<dbReference type="Proteomes" id="UP001239795">
    <property type="component" value="Unassembled WGS sequence"/>
</dbReference>
<name>A0AAI9U0I2_9PEZI</name>
<evidence type="ECO:0000313" key="1">
    <source>
        <dbReference type="EMBL" id="KAK1447470.1"/>
    </source>
</evidence>
<reference evidence="1 2" key="1">
    <citation type="submission" date="2016-10" db="EMBL/GenBank/DDBJ databases">
        <title>The genome sequence of Colletotrichum fioriniae PJ7.</title>
        <authorList>
            <person name="Baroncelli R."/>
        </authorList>
    </citation>
    <scope>NUCLEOTIDE SEQUENCE [LARGE SCALE GENOMIC DNA]</scope>
    <source>
        <strain evidence="1">Col 31</strain>
    </source>
</reference>
<evidence type="ECO:0000313" key="2">
    <source>
        <dbReference type="Proteomes" id="UP001239795"/>
    </source>
</evidence>
<gene>
    <name evidence="1" type="ORF">CMEL01_09309</name>
</gene>
<dbReference type="EMBL" id="MLGG01000079">
    <property type="protein sequence ID" value="KAK1447470.1"/>
    <property type="molecule type" value="Genomic_DNA"/>
</dbReference>
<organism evidence="1 2">
    <name type="scientific">Colletotrichum melonis</name>
    <dbReference type="NCBI Taxonomy" id="1209925"/>
    <lineage>
        <taxon>Eukaryota</taxon>
        <taxon>Fungi</taxon>
        <taxon>Dikarya</taxon>
        <taxon>Ascomycota</taxon>
        <taxon>Pezizomycotina</taxon>
        <taxon>Sordariomycetes</taxon>
        <taxon>Hypocreomycetidae</taxon>
        <taxon>Glomerellales</taxon>
        <taxon>Glomerellaceae</taxon>
        <taxon>Colletotrichum</taxon>
        <taxon>Colletotrichum acutatum species complex</taxon>
    </lineage>
</organism>
<protein>
    <submittedName>
        <fullName evidence="1">Uncharacterized protein</fullName>
    </submittedName>
</protein>
<dbReference type="AlphaFoldDB" id="A0AAI9U0I2"/>
<keyword evidence="2" id="KW-1185">Reference proteome</keyword>
<sequence>MINDEFNPIKRVVHRDFHGAAYLPTLLPYLMEPHLPVVPLRAGPFYGRQERHLPLCS</sequence>
<accession>A0AAI9U0I2</accession>
<proteinExistence type="predicted"/>
<comment type="caution">
    <text evidence="1">The sequence shown here is derived from an EMBL/GenBank/DDBJ whole genome shotgun (WGS) entry which is preliminary data.</text>
</comment>